<dbReference type="AlphaFoldDB" id="A0A1A8R4M3"/>
<accession>A0A1A8R4M3</accession>
<reference evidence="1" key="1">
    <citation type="submission" date="2016-05" db="EMBL/GenBank/DDBJ databases">
        <authorList>
            <person name="Lavstsen T."/>
            <person name="Jespersen J.S."/>
        </authorList>
    </citation>
    <scope>NUCLEOTIDE SEQUENCE</scope>
    <source>
        <tissue evidence="1">Brain</tissue>
    </source>
</reference>
<sequence length="31" mass="3568">PPDCPLTAGDRHSPPRPCVDKWVQKWTDDCF</sequence>
<organism evidence="1">
    <name type="scientific">Nothobranchius rachovii</name>
    <name type="common">bluefin notho</name>
    <dbReference type="NCBI Taxonomy" id="451742"/>
    <lineage>
        <taxon>Eukaryota</taxon>
        <taxon>Metazoa</taxon>
        <taxon>Chordata</taxon>
        <taxon>Craniata</taxon>
        <taxon>Vertebrata</taxon>
        <taxon>Euteleostomi</taxon>
        <taxon>Actinopterygii</taxon>
        <taxon>Neopterygii</taxon>
        <taxon>Teleostei</taxon>
        <taxon>Neoteleostei</taxon>
        <taxon>Acanthomorphata</taxon>
        <taxon>Ovalentaria</taxon>
        <taxon>Atherinomorphae</taxon>
        <taxon>Cyprinodontiformes</taxon>
        <taxon>Nothobranchiidae</taxon>
        <taxon>Nothobranchius</taxon>
    </lineage>
</organism>
<feature type="non-terminal residue" evidence="1">
    <location>
        <position position="31"/>
    </location>
</feature>
<feature type="non-terminal residue" evidence="1">
    <location>
        <position position="1"/>
    </location>
</feature>
<reference evidence="1" key="2">
    <citation type="submission" date="2016-06" db="EMBL/GenBank/DDBJ databases">
        <title>The genome of a short-lived fish provides insights into sex chromosome evolution and the genetic control of aging.</title>
        <authorList>
            <person name="Reichwald K."/>
            <person name="Felder M."/>
            <person name="Petzold A."/>
            <person name="Koch P."/>
            <person name="Groth M."/>
            <person name="Platzer M."/>
        </authorList>
    </citation>
    <scope>NUCLEOTIDE SEQUENCE</scope>
    <source>
        <tissue evidence="1">Brain</tissue>
    </source>
</reference>
<proteinExistence type="predicted"/>
<gene>
    <name evidence="1" type="primary">TGFA</name>
</gene>
<evidence type="ECO:0000313" key="1">
    <source>
        <dbReference type="EMBL" id="SBS00672.1"/>
    </source>
</evidence>
<name>A0A1A8R4M3_9TELE</name>
<protein>
    <submittedName>
        <fullName evidence="1">Transforming growth factor, alpha</fullName>
    </submittedName>
</protein>
<dbReference type="EMBL" id="HAEI01007173">
    <property type="protein sequence ID" value="SBS00672.1"/>
    <property type="molecule type" value="Transcribed_RNA"/>
</dbReference>